<dbReference type="Gene3D" id="2.130.10.10">
    <property type="entry name" value="YVTN repeat-like/Quinoprotein amine dehydrogenase"/>
    <property type="match status" value="4"/>
</dbReference>
<dbReference type="InterPro" id="IPR011047">
    <property type="entry name" value="Quinoprotein_ADH-like_sf"/>
</dbReference>
<dbReference type="InterPro" id="IPR011044">
    <property type="entry name" value="Quino_amine_DH_bsu"/>
</dbReference>
<keyword evidence="1 3" id="KW-0853">WD repeat</keyword>
<organism evidence="4 5">
    <name type="scientific">Arachnia propionica</name>
    <dbReference type="NCBI Taxonomy" id="1750"/>
    <lineage>
        <taxon>Bacteria</taxon>
        <taxon>Bacillati</taxon>
        <taxon>Actinomycetota</taxon>
        <taxon>Actinomycetes</taxon>
        <taxon>Propionibacteriales</taxon>
        <taxon>Propionibacteriaceae</taxon>
        <taxon>Arachnia</taxon>
    </lineage>
</organism>
<sequence>MINPSGLEVRIARRQPSTPHRRLDGHTGQVTDLAVAALPDGRQLLISAGADAVAVVWDPVSGEQITHLRGHEKAIRAVSSFRRPDGTACVVTGGDDGTLRFWEPCSGQQLGVVVRGDVTAVRELVAWCDGTHPRISALVGTSQGRDVVCTVDAVTRQWVGDPIHGTGELGHLGVCELEGRSVLVVLASGEEEVSIQFWDAATGRPARTSIAVPENCAETMTVLPVSSGGNLLAVILDERVVLVDPTTGEFVGDVLMHPENQTSALTWFRTGSGELRLVSVISTVSDLWTAKFPSVTLWDPLAGEKLGGFPTGYLGLIECVVVLDGGLLTAACEDGSVRLWQLDEALGHRTPGLTGREGSGAPLHHVPEGYGPGLLLTTRDLQGLAGQGWLVDDDEYDLWDVASGELVGTLSGGFTEAVVHLGPGGRAMVLTVNEAGEMAWWEPRALTPIRSMPTDVEGYWWLHPEPGGHRVACRRDRAEVDVWDPATGRMVATIGNADPEYGRRFPDCDPEGVAWVRTGQGTQLVVCHATNLTLWDPRTGELRAHRPKDGAVLTGLLLPGPGWLAVGDHEGQLRVLDAESLEEISTLATAEGIRDAAVLPDGRLATGSESGGIDLWNPRTGTHLTHHDLGVRLRGLAALPDSALAVGLLDGWIVVDPAWD</sequence>
<dbReference type="PANTHER" id="PTHR19848">
    <property type="entry name" value="WD40 REPEAT PROTEIN"/>
    <property type="match status" value="1"/>
</dbReference>
<dbReference type="SMART" id="SM00320">
    <property type="entry name" value="WD40"/>
    <property type="match status" value="5"/>
</dbReference>
<proteinExistence type="predicted"/>
<dbReference type="InterPro" id="IPR015943">
    <property type="entry name" value="WD40/YVTN_repeat-like_dom_sf"/>
</dbReference>
<dbReference type="PANTHER" id="PTHR19848:SF8">
    <property type="entry name" value="F-BOX AND WD REPEAT DOMAIN CONTAINING 7"/>
    <property type="match status" value="1"/>
</dbReference>
<accession>A0A3P1TC84</accession>
<evidence type="ECO:0000313" key="5">
    <source>
        <dbReference type="Proteomes" id="UP000280819"/>
    </source>
</evidence>
<evidence type="ECO:0000256" key="2">
    <source>
        <dbReference type="ARBA" id="ARBA00022737"/>
    </source>
</evidence>
<comment type="caution">
    <text evidence="4">The sequence shown here is derived from an EMBL/GenBank/DDBJ whole genome shotgun (WGS) entry which is preliminary data.</text>
</comment>
<dbReference type="EMBL" id="RQZG01000001">
    <property type="protein sequence ID" value="RRD07019.1"/>
    <property type="molecule type" value="Genomic_DNA"/>
</dbReference>
<dbReference type="Pfam" id="PF00400">
    <property type="entry name" value="WD40"/>
    <property type="match status" value="2"/>
</dbReference>
<dbReference type="SUPFAM" id="SSF50998">
    <property type="entry name" value="Quinoprotein alcohol dehydrogenase-like"/>
    <property type="match status" value="1"/>
</dbReference>
<name>A0A3P1TC84_9ACTN</name>
<dbReference type="OrthoDB" id="218695at2"/>
<gene>
    <name evidence="4" type="ORF">EII34_00510</name>
</gene>
<dbReference type="PROSITE" id="PS50082">
    <property type="entry name" value="WD_REPEATS_2"/>
    <property type="match status" value="2"/>
</dbReference>
<dbReference type="AlphaFoldDB" id="A0A3P1TC84"/>
<feature type="repeat" description="WD" evidence="3">
    <location>
        <begin position="23"/>
        <end position="67"/>
    </location>
</feature>
<dbReference type="InterPro" id="IPR001680">
    <property type="entry name" value="WD40_rpt"/>
</dbReference>
<evidence type="ECO:0000256" key="1">
    <source>
        <dbReference type="ARBA" id="ARBA00022574"/>
    </source>
</evidence>
<keyword evidence="2" id="KW-0677">Repeat</keyword>
<evidence type="ECO:0000313" key="4">
    <source>
        <dbReference type="EMBL" id="RRD07019.1"/>
    </source>
</evidence>
<dbReference type="SUPFAM" id="SSF50969">
    <property type="entry name" value="YVTN repeat-like/Quinoprotein amine dehydrogenase"/>
    <property type="match status" value="1"/>
</dbReference>
<feature type="repeat" description="WD" evidence="3">
    <location>
        <begin position="68"/>
        <end position="112"/>
    </location>
</feature>
<evidence type="ECO:0000256" key="3">
    <source>
        <dbReference type="PROSITE-ProRule" id="PRU00221"/>
    </source>
</evidence>
<protein>
    <submittedName>
        <fullName evidence="4">Uncharacterized protein</fullName>
    </submittedName>
</protein>
<reference evidence="4 5" key="1">
    <citation type="submission" date="2018-11" db="EMBL/GenBank/DDBJ databases">
        <title>Genomes From Bacteria Associated with the Canine Oral Cavity: a Test Case for Automated Genome-Based Taxonomic Assignment.</title>
        <authorList>
            <person name="Coil D.A."/>
            <person name="Jospin G."/>
            <person name="Darling A.E."/>
            <person name="Wallis C."/>
            <person name="Davis I.J."/>
            <person name="Harris S."/>
            <person name="Eisen J.A."/>
            <person name="Holcombe L.J."/>
            <person name="O'Flynn C."/>
        </authorList>
    </citation>
    <scope>NUCLEOTIDE SEQUENCE [LARGE SCALE GENOMIC DNA]</scope>
    <source>
        <strain evidence="4 5">OH887_COT-365</strain>
    </source>
</reference>
<dbReference type="Proteomes" id="UP000280819">
    <property type="component" value="Unassembled WGS sequence"/>
</dbReference>
<dbReference type="RefSeq" id="WP_124841699.1">
    <property type="nucleotide sequence ID" value="NZ_RQZG01000001.1"/>
</dbReference>